<sequence length="336" mass="39195">MYKLAIIHILICLLYGLLGVRKNREEAVARFLVVFFLPGAGLLLLLITNAFKHTAEKNAHDLELESELLKLGEESRIFRKADLEKEMNIVPVEEILLVNDTSTRRKMLIDALKEQTIWQIRTLETALQNEDSETVHYAAAALTEMRRKLQLQLQDLSVKYEEDKQNLDVLKAYANVLKTYLGSTLLDERTTLKYTYTYSFVLESLLEVYQEEATYFVEKINCELASKSFDTAKAYCDWFHQAHPDNDLPYVMSLKLYYTLRRYDDFTAELKRLKNSPVRVSHNTLMIIRHWSQYENELEEELTSKAVQAEYEWAFQEVAAGLAYEKSPREMGDCEK</sequence>
<keyword evidence="2" id="KW-1133">Transmembrane helix</keyword>
<feature type="transmembrane region" description="Helical" evidence="2">
    <location>
        <begin position="29"/>
        <end position="47"/>
    </location>
</feature>
<keyword evidence="2" id="KW-0812">Transmembrane</keyword>
<comment type="caution">
    <text evidence="3">The sequence shown here is derived from an EMBL/GenBank/DDBJ whole genome shotgun (WGS) entry which is preliminary data.</text>
</comment>
<feature type="coiled-coil region" evidence="1">
    <location>
        <begin position="139"/>
        <end position="166"/>
    </location>
</feature>
<keyword evidence="1" id="KW-0175">Coiled coil</keyword>
<keyword evidence="2" id="KW-0472">Membrane</keyword>
<evidence type="ECO:0000313" key="3">
    <source>
        <dbReference type="EMBL" id="KQL45660.1"/>
    </source>
</evidence>
<evidence type="ECO:0000256" key="2">
    <source>
        <dbReference type="SAM" id="Phobius"/>
    </source>
</evidence>
<dbReference type="RefSeq" id="WP_055744723.1">
    <property type="nucleotide sequence ID" value="NZ_LJJB01000010.1"/>
</dbReference>
<name>A0ABR5N4W5_BRECH</name>
<gene>
    <name evidence="3" type="ORF">AN963_11410</name>
</gene>
<organism evidence="3 4">
    <name type="scientific">Brevibacillus choshinensis</name>
    <dbReference type="NCBI Taxonomy" id="54911"/>
    <lineage>
        <taxon>Bacteria</taxon>
        <taxon>Bacillati</taxon>
        <taxon>Bacillota</taxon>
        <taxon>Bacilli</taxon>
        <taxon>Bacillales</taxon>
        <taxon>Paenibacillaceae</taxon>
        <taxon>Brevibacillus</taxon>
    </lineage>
</organism>
<evidence type="ECO:0000313" key="4">
    <source>
        <dbReference type="Proteomes" id="UP000051063"/>
    </source>
</evidence>
<keyword evidence="4" id="KW-1185">Reference proteome</keyword>
<protein>
    <submittedName>
        <fullName evidence="3">Uncharacterized protein</fullName>
    </submittedName>
</protein>
<evidence type="ECO:0000256" key="1">
    <source>
        <dbReference type="SAM" id="Coils"/>
    </source>
</evidence>
<accession>A0ABR5N4W5</accession>
<proteinExistence type="predicted"/>
<dbReference type="EMBL" id="LJJB01000010">
    <property type="protein sequence ID" value="KQL45660.1"/>
    <property type="molecule type" value="Genomic_DNA"/>
</dbReference>
<reference evidence="3 4" key="1">
    <citation type="submission" date="2015-09" db="EMBL/GenBank/DDBJ databases">
        <title>Genome sequencing project for genomic taxonomy and phylogenomics of Bacillus-like bacteria.</title>
        <authorList>
            <person name="Liu B."/>
            <person name="Wang J."/>
            <person name="Zhu Y."/>
            <person name="Liu G."/>
            <person name="Chen Q."/>
            <person name="Chen Z."/>
            <person name="Lan J."/>
            <person name="Che J."/>
            <person name="Ge C."/>
            <person name="Shi H."/>
            <person name="Pan Z."/>
            <person name="Liu X."/>
        </authorList>
    </citation>
    <scope>NUCLEOTIDE SEQUENCE [LARGE SCALE GENOMIC DNA]</scope>
    <source>
        <strain evidence="3 4">DSM 8552</strain>
    </source>
</reference>
<dbReference type="Proteomes" id="UP000051063">
    <property type="component" value="Unassembled WGS sequence"/>
</dbReference>